<feature type="compositionally biased region" description="Basic and acidic residues" evidence="2">
    <location>
        <begin position="977"/>
        <end position="994"/>
    </location>
</feature>
<proteinExistence type="predicted"/>
<gene>
    <name evidence="4" type="ORF">TWF788_011484</name>
</gene>
<feature type="coiled-coil region" evidence="1">
    <location>
        <begin position="797"/>
        <end position="825"/>
    </location>
</feature>
<evidence type="ECO:0000313" key="5">
    <source>
        <dbReference type="Proteomes" id="UP000479691"/>
    </source>
</evidence>
<accession>A0A7C8PIK6</accession>
<feature type="domain" description="CHAT" evidence="3">
    <location>
        <begin position="1384"/>
        <end position="1570"/>
    </location>
</feature>
<evidence type="ECO:0000256" key="2">
    <source>
        <dbReference type="SAM" id="MobiDB-lite"/>
    </source>
</evidence>
<comment type="caution">
    <text evidence="4">The sequence shown here is derived from an EMBL/GenBank/DDBJ whole genome shotgun (WGS) entry which is preliminary data.</text>
</comment>
<evidence type="ECO:0000259" key="3">
    <source>
        <dbReference type="Pfam" id="PF12770"/>
    </source>
</evidence>
<protein>
    <recommendedName>
        <fullName evidence="3">CHAT domain-containing protein</fullName>
    </recommendedName>
</protein>
<sequence>MPAPPRPLIPLWARFLVYLRNKLPSSITCRFIIPALDRYGISGGEPRPLVHHPLAREQITSFLLGDDDAELWLLTRLIRCIEWELLLCNYHTATAMMHNLTNRIPVLVSSPSYHYLWARMLSQQGYIERAAWHRNRALECFLGYTQDWLRHSEESTVMKLVIELKEMRRAETADIPSKEFLNKLTQAYEGYVKMRHPRDLTFVHCDLFYMYLDYQYHIQDDNVHPDALTDQNSHAISVVGYHIQKGNFFGCHQLYKWVLKNVSTQFTLDTVVQKFKTIFSTHTPEPVLLEKIMAELYFANAQNVLHLSNEAGQVTRYVIDYVWDLYEEAVMHAYRAGDELLITDINWAIFILDYNVDVDRNVARQRRQKHKFTWYNLEIMYEDFVDFWKFYASRDDAARIRLILTQFDPVVQLCQNTDLNEKLDPAWAFYHMVTGDRTGEQPYHKLANTAVRKLDVVNLLKALDAWDEKYDEKWYHDEFDMMEYRLFSYHRLGKLSEGIPLALNFLDLCYQYGDVEDISISNYHYLLFKAALTHTILPSKRAAYVRTLRSEFNSSIAWDEDHLPTVDLTYKKRCMAAMFFADNWRYLKKYDGLEEVFVSIQHLTHWHSMWKIKRTMSQQTRYHLEFYLCVVKYLTGYTKEAYIHAMKIARTFLPLPQISVWQGKTQCEKQNVQIYMDWMLLSIALYVDVIDNLSLGGKSVRAELVELIEEDEFWKIVHGLEQYCVETGESNKLALGYHYLGWLMEMYEKSDQAVAYYDESVELIRDAQLYGMIGVRRNHLVPEFMKTLKPVMSLERLSGLQIKIKQRDQEAKRLIEEREKQYEREVKKFWVNWRILKEKRDKKRAKRMEKIKNVFKLRKDRRNEKNDEGRTKKGGLTKRDKNASIIRHLLQNGYKRLADDKDDKYDEYNKLAIKVAELEYTDSSGSDYDDDDKENHDPNASGNRDSDQTMGPQRNENNQQAPAEQETNNEEEEEDEAEKKRRAEIKEGKKRMTDADTGNMDPNLPKHSNSSKHADAPKSMNSQKRQTPKGTKKPKYPSSPPPPPDTYLNPDLSNGIWNTSQGIKAWEYRRILGYSTLWDDQENLLNELNKVIAYSDPPVSPSQIRWVRELERLIRPGGGHGDWAYKWSFICERKNETMKIRVAVRKLIRGDERIAIPMCILTAIPAVIQDVYDLRGYRSPGQAMIFADYITIDNKVYMVYNIEKFRPVRYCPQPVCISHHVLLAPTKHAIEGWVEEILYEGLQGKNISKIMDIGRDLVSPIRKIARKGDLVIIGNSPLMNRVPFHAIPIGEKKSEENTLNPDESGCSENEGKEIYEDENDESLDDLALPEITCDDGDVTKQAMQRLEGFQNRPKISNGMNRGCFCAVPGEGTGIAAQRATRNMLKKLTSRFGGDRMSLYAEPSGLTTTELREQAMRTVDFLHFQGEISLNPEDDKPENTTLRMGEEMTLSAKIIASNLQFQMGCSPLVTCIGEQPDHIDEDAHLTEIPDAIPPAFLQAGASTVVTTLWPVPSQIADRFTEVFYSNFLKRGRLDGDQIWNIAQEVRVAASVVRRELGKGNSHWASFVMYGAWMRGFRPGGRIKVTRGKNVKTDFADYQQPDVGFYPPQEYGSGLRVRN</sequence>
<feature type="compositionally biased region" description="Low complexity" evidence="2">
    <location>
        <begin position="953"/>
        <end position="966"/>
    </location>
</feature>
<evidence type="ECO:0000256" key="1">
    <source>
        <dbReference type="SAM" id="Coils"/>
    </source>
</evidence>
<name>A0A7C8PIK6_ORBOL</name>
<feature type="compositionally biased region" description="Basic and acidic residues" evidence="2">
    <location>
        <begin position="861"/>
        <end position="880"/>
    </location>
</feature>
<feature type="region of interest" description="Disordered" evidence="2">
    <location>
        <begin position="922"/>
        <end position="1053"/>
    </location>
</feature>
<reference evidence="4 5" key="1">
    <citation type="submission" date="2019-06" db="EMBL/GenBank/DDBJ databases">
        <authorList>
            <person name="Palmer J.M."/>
        </authorList>
    </citation>
    <scope>NUCLEOTIDE SEQUENCE [LARGE SCALE GENOMIC DNA]</scope>
    <source>
        <strain evidence="4 5">TWF788</strain>
    </source>
</reference>
<dbReference type="Proteomes" id="UP000479691">
    <property type="component" value="Unassembled WGS sequence"/>
</dbReference>
<feature type="region of interest" description="Disordered" evidence="2">
    <location>
        <begin position="855"/>
        <end position="880"/>
    </location>
</feature>
<feature type="compositionally biased region" description="Basic residues" evidence="2">
    <location>
        <begin position="1026"/>
        <end position="1035"/>
    </location>
</feature>
<keyword evidence="1" id="KW-0175">Coiled coil</keyword>
<organism evidence="4 5">
    <name type="scientific">Orbilia oligospora</name>
    <name type="common">Nematode-trapping fungus</name>
    <name type="synonym">Arthrobotrys oligospora</name>
    <dbReference type="NCBI Taxonomy" id="2813651"/>
    <lineage>
        <taxon>Eukaryota</taxon>
        <taxon>Fungi</taxon>
        <taxon>Dikarya</taxon>
        <taxon>Ascomycota</taxon>
        <taxon>Pezizomycotina</taxon>
        <taxon>Orbiliomycetes</taxon>
        <taxon>Orbiliales</taxon>
        <taxon>Orbiliaceae</taxon>
        <taxon>Orbilia</taxon>
    </lineage>
</organism>
<dbReference type="EMBL" id="JAABOE010000094">
    <property type="protein sequence ID" value="KAF3167120.1"/>
    <property type="molecule type" value="Genomic_DNA"/>
</dbReference>
<evidence type="ECO:0000313" key="4">
    <source>
        <dbReference type="EMBL" id="KAF3167120.1"/>
    </source>
</evidence>
<feature type="compositionally biased region" description="Acidic residues" evidence="2">
    <location>
        <begin position="967"/>
        <end position="976"/>
    </location>
</feature>
<dbReference type="Pfam" id="PF12770">
    <property type="entry name" value="CHAT"/>
    <property type="match status" value="1"/>
</dbReference>
<dbReference type="InterPro" id="IPR024983">
    <property type="entry name" value="CHAT_dom"/>
</dbReference>
<feature type="compositionally biased region" description="Polar residues" evidence="2">
    <location>
        <begin position="938"/>
        <end position="952"/>
    </location>
</feature>